<keyword evidence="6" id="KW-1185">Reference proteome</keyword>
<dbReference type="Pfam" id="PF16344">
    <property type="entry name" value="FecR_C"/>
    <property type="match status" value="1"/>
</dbReference>
<dbReference type="EMBL" id="FNHH01000003">
    <property type="protein sequence ID" value="SDL85446.1"/>
    <property type="molecule type" value="Genomic_DNA"/>
</dbReference>
<feature type="coiled-coil region" evidence="1">
    <location>
        <begin position="4"/>
        <end position="31"/>
    </location>
</feature>
<reference evidence="6" key="1">
    <citation type="submission" date="2016-10" db="EMBL/GenBank/DDBJ databases">
        <authorList>
            <person name="Varghese N."/>
            <person name="Submissions S."/>
        </authorList>
    </citation>
    <scope>NUCLEOTIDE SEQUENCE [LARGE SCALE GENOMIC DNA]</scope>
    <source>
        <strain evidence="6">DSM 24536</strain>
    </source>
</reference>
<name>A0A1G9NFW6_9SPHI</name>
<keyword evidence="2" id="KW-0472">Membrane</keyword>
<protein>
    <submittedName>
        <fullName evidence="5">FecR protein</fullName>
    </submittedName>
</protein>
<evidence type="ECO:0000313" key="6">
    <source>
        <dbReference type="Proteomes" id="UP000199226"/>
    </source>
</evidence>
<evidence type="ECO:0000256" key="1">
    <source>
        <dbReference type="SAM" id="Coils"/>
    </source>
</evidence>
<sequence>MAEINQYQQVFENAELIIKHLRGQLTQHEQELLNKWLSEDERNKLFLESLTDETAFRNDFRFFSSLDVTSAWQIVSHRTLEKRDVKLWEKFVNWKHVAIIIFFLTAGLLYYAEFNKKKEPVIVQKVNRHYEDDVLPGGDKARLELADGSIVILEQANNGSLQEQGGTKLVKQDGRLIYNAAQGNHSGEISYNKISTPKGGQYQIILPDGSKVWLNAESSLRFPTAFIGNERMVELTGEAYFEVAKLSVPSPSAGASKMVPFKVQTNKVNVEVLGTHFNVMAYVNEKAVNTTLLEGSVRVLHLANHNSQLLKPGQQAKVNESIQLVNVDTEEVIAWKNNLFQFNGADIQTVMVQIERWYDVEIDYEGQIPSKHFTGIISRNINVSKVLEMLELTGGVKFEIKGKKISVRSR</sequence>
<dbReference type="STRING" id="990371.SAMN05421813_10321"/>
<evidence type="ECO:0000256" key="2">
    <source>
        <dbReference type="SAM" id="Phobius"/>
    </source>
</evidence>
<dbReference type="InterPro" id="IPR006860">
    <property type="entry name" value="FecR"/>
</dbReference>
<dbReference type="InterPro" id="IPR032508">
    <property type="entry name" value="FecR_C"/>
</dbReference>
<dbReference type="PANTHER" id="PTHR30273">
    <property type="entry name" value="PERIPLASMIC SIGNAL SENSOR AND SIGMA FACTOR ACTIVATOR FECR-RELATED"/>
    <property type="match status" value="1"/>
</dbReference>
<dbReference type="PANTHER" id="PTHR30273:SF2">
    <property type="entry name" value="PROTEIN FECR"/>
    <property type="match status" value="1"/>
</dbReference>
<keyword evidence="2" id="KW-1133">Transmembrane helix</keyword>
<feature type="domain" description="Protein FecR C-terminal" evidence="4">
    <location>
        <begin position="340"/>
        <end position="406"/>
    </location>
</feature>
<evidence type="ECO:0000259" key="4">
    <source>
        <dbReference type="Pfam" id="PF16344"/>
    </source>
</evidence>
<accession>A0A1G9NFW6</accession>
<dbReference type="Gene3D" id="3.55.50.30">
    <property type="match status" value="1"/>
</dbReference>
<organism evidence="5 6">
    <name type="scientific">Daejeonella rubra</name>
    <dbReference type="NCBI Taxonomy" id="990371"/>
    <lineage>
        <taxon>Bacteria</taxon>
        <taxon>Pseudomonadati</taxon>
        <taxon>Bacteroidota</taxon>
        <taxon>Sphingobacteriia</taxon>
        <taxon>Sphingobacteriales</taxon>
        <taxon>Sphingobacteriaceae</taxon>
        <taxon>Daejeonella</taxon>
    </lineage>
</organism>
<dbReference type="AlphaFoldDB" id="A0A1G9NFW6"/>
<evidence type="ECO:0000313" key="5">
    <source>
        <dbReference type="EMBL" id="SDL85446.1"/>
    </source>
</evidence>
<dbReference type="RefSeq" id="WP_090699461.1">
    <property type="nucleotide sequence ID" value="NZ_FNHH01000003.1"/>
</dbReference>
<dbReference type="GO" id="GO:0016989">
    <property type="term" value="F:sigma factor antagonist activity"/>
    <property type="evidence" value="ECO:0007669"/>
    <property type="project" value="TreeGrafter"/>
</dbReference>
<dbReference type="InterPro" id="IPR012373">
    <property type="entry name" value="Ferrdict_sens_TM"/>
</dbReference>
<keyword evidence="2" id="KW-0812">Transmembrane</keyword>
<keyword evidence="1" id="KW-0175">Coiled coil</keyword>
<gene>
    <name evidence="5" type="ORF">SAMN05421813_10321</name>
</gene>
<dbReference type="Proteomes" id="UP000199226">
    <property type="component" value="Unassembled WGS sequence"/>
</dbReference>
<feature type="domain" description="FecR protein" evidence="3">
    <location>
        <begin position="193"/>
        <end position="298"/>
    </location>
</feature>
<dbReference type="Gene3D" id="2.60.120.1440">
    <property type="match status" value="1"/>
</dbReference>
<dbReference type="Pfam" id="PF04773">
    <property type="entry name" value="FecR"/>
    <property type="match status" value="1"/>
</dbReference>
<proteinExistence type="predicted"/>
<evidence type="ECO:0000259" key="3">
    <source>
        <dbReference type="Pfam" id="PF04773"/>
    </source>
</evidence>
<feature type="transmembrane region" description="Helical" evidence="2">
    <location>
        <begin position="92"/>
        <end position="112"/>
    </location>
</feature>
<dbReference type="OrthoDB" id="1099963at2"/>